<dbReference type="SMART" id="SM00355">
    <property type="entry name" value="ZnF_C2H2"/>
    <property type="match status" value="2"/>
</dbReference>
<dbReference type="GO" id="GO:0045467">
    <property type="term" value="P:R7 cell development"/>
    <property type="evidence" value="ECO:0007669"/>
    <property type="project" value="UniProtKB-ARBA"/>
</dbReference>
<name>A0A8B8G8Q3_9HEMI</name>
<keyword evidence="10" id="KW-0238">DNA-binding</keyword>
<evidence type="ECO:0000256" key="10">
    <source>
        <dbReference type="ARBA" id="ARBA00023125"/>
    </source>
</evidence>
<evidence type="ECO:0000313" key="18">
    <source>
        <dbReference type="Proteomes" id="UP000694846"/>
    </source>
</evidence>
<evidence type="ECO:0000256" key="8">
    <source>
        <dbReference type="ARBA" id="ARBA00022902"/>
    </source>
</evidence>
<evidence type="ECO:0000256" key="11">
    <source>
        <dbReference type="ARBA" id="ARBA00023163"/>
    </source>
</evidence>
<evidence type="ECO:0000256" key="7">
    <source>
        <dbReference type="ARBA" id="ARBA00022833"/>
    </source>
</evidence>
<dbReference type="InterPro" id="IPR000210">
    <property type="entry name" value="BTB/POZ_dom"/>
</dbReference>
<keyword evidence="11" id="KW-0804">Transcription</keyword>
<keyword evidence="18" id="KW-1185">Reference proteome</keyword>
<evidence type="ECO:0000259" key="16">
    <source>
        <dbReference type="PROSITE" id="PS50097"/>
    </source>
</evidence>
<evidence type="ECO:0000256" key="1">
    <source>
        <dbReference type="ARBA" id="ARBA00004123"/>
    </source>
</evidence>
<evidence type="ECO:0000256" key="5">
    <source>
        <dbReference type="ARBA" id="ARBA00022771"/>
    </source>
</evidence>
<sequence>MDHQQQQQQQFCLRWNNHQNTLISVFDSLLESGSLVDCALAAEGQYMNAHKVVLSACSPYFAMLLNQHFDKYPVLILKDVTYQELRSMMDYMYRGEVNITQEQLGSFLKAAESLQIKGLSESSGRSDRKLDTRKNSTRNISPGLPKKSVTPKVSDGAFDPSMTVPPLPPQTIVPTIPNTKRRKLVQPVKNFSSLVVSPVNPSRTNANNLDVNNTPNPTAPSLAGEGKANIPSPPIIPKPVVESASVKSEEETPDVNGVLIEDKEDNKFWPSSGSINEIKLEKTDTEEDASESDNNAHSDVCTTSTTVSTITTSQINMTNFRPEEGMELTEYGGMNIPPNMQDQAFPLGSLWWKNFEQNSKYVRTTQANPFSCQHCGKRYRWKSTLKRHEVFECGGKEPVHRCPHCEYRAKQSGNLRVHIRKYHTALE</sequence>
<dbReference type="GO" id="GO:0007526">
    <property type="term" value="P:larval somatic muscle development"/>
    <property type="evidence" value="ECO:0007669"/>
    <property type="project" value="UniProtKB-ARBA"/>
</dbReference>
<dbReference type="AlphaFoldDB" id="A0A8B8G8Q3"/>
<evidence type="ECO:0000256" key="4">
    <source>
        <dbReference type="ARBA" id="ARBA00022737"/>
    </source>
</evidence>
<keyword evidence="12" id="KW-0539">Nucleus</keyword>
<dbReference type="Gene3D" id="3.30.710.10">
    <property type="entry name" value="Potassium Channel Kv1.1, Chain A"/>
    <property type="match status" value="1"/>
</dbReference>
<dbReference type="GeneID" id="112689622"/>
<comment type="function">
    <text evidence="13">Putative transcription factor required for axon growth and guidance in the central and peripheral nervous systems. Repels CNS axons away from the midline by promoting the expression of the midline repellent sli and its receptor robo.</text>
</comment>
<protein>
    <submittedName>
        <fullName evidence="19">Longitudinals lacking protein, isoforms F/I/K/T-like isoform X1</fullName>
    </submittedName>
</protein>
<dbReference type="CDD" id="cd18315">
    <property type="entry name" value="BTB_POZ_BAB-like"/>
    <property type="match status" value="1"/>
</dbReference>
<dbReference type="GO" id="GO:0016199">
    <property type="term" value="P:axon midline choice point recognition"/>
    <property type="evidence" value="ECO:0007669"/>
    <property type="project" value="UniProtKB-ARBA"/>
</dbReference>
<proteinExistence type="predicted"/>
<dbReference type="PANTHER" id="PTHR23110">
    <property type="entry name" value="BTB DOMAIN TRANSCRIPTION FACTOR"/>
    <property type="match status" value="1"/>
</dbReference>
<dbReference type="GO" id="GO:0003677">
    <property type="term" value="F:DNA binding"/>
    <property type="evidence" value="ECO:0007669"/>
    <property type="project" value="UniProtKB-KW"/>
</dbReference>
<dbReference type="PROSITE" id="PS50097">
    <property type="entry name" value="BTB"/>
    <property type="match status" value="1"/>
</dbReference>
<feature type="compositionally biased region" description="Basic and acidic residues" evidence="15">
    <location>
        <begin position="124"/>
        <end position="134"/>
    </location>
</feature>
<evidence type="ECO:0000256" key="14">
    <source>
        <dbReference type="PROSITE-ProRule" id="PRU00042"/>
    </source>
</evidence>
<dbReference type="PANTHER" id="PTHR23110:SF111">
    <property type="entry name" value="LONGITUDINALS LACKING PROTEIN, ISOFORMS F_I_K_T"/>
    <property type="match status" value="1"/>
</dbReference>
<gene>
    <name evidence="19" type="primary">LOC112689622</name>
</gene>
<keyword evidence="5 14" id="KW-0863">Zinc-finger</keyword>
<dbReference type="FunFam" id="3.30.160.60:FF:000322">
    <property type="entry name" value="GDNF-inducible zinc finger protein 1"/>
    <property type="match status" value="1"/>
</dbReference>
<organism evidence="18 19">
    <name type="scientific">Sipha flava</name>
    <name type="common">yellow sugarcane aphid</name>
    <dbReference type="NCBI Taxonomy" id="143950"/>
    <lineage>
        <taxon>Eukaryota</taxon>
        <taxon>Metazoa</taxon>
        <taxon>Ecdysozoa</taxon>
        <taxon>Arthropoda</taxon>
        <taxon>Hexapoda</taxon>
        <taxon>Insecta</taxon>
        <taxon>Pterygota</taxon>
        <taxon>Neoptera</taxon>
        <taxon>Paraneoptera</taxon>
        <taxon>Hemiptera</taxon>
        <taxon>Sternorrhyncha</taxon>
        <taxon>Aphidomorpha</taxon>
        <taxon>Aphidoidea</taxon>
        <taxon>Aphididae</taxon>
        <taxon>Sipha</taxon>
    </lineage>
</organism>
<dbReference type="InterPro" id="IPR051095">
    <property type="entry name" value="Dros_DevTransReg"/>
</dbReference>
<dbReference type="SUPFAM" id="SSF54695">
    <property type="entry name" value="POZ domain"/>
    <property type="match status" value="1"/>
</dbReference>
<evidence type="ECO:0000256" key="6">
    <source>
        <dbReference type="ARBA" id="ARBA00022782"/>
    </source>
</evidence>
<dbReference type="SMART" id="SM00225">
    <property type="entry name" value="BTB"/>
    <property type="match status" value="1"/>
</dbReference>
<keyword evidence="2" id="KW-0217">Developmental protein</keyword>
<evidence type="ECO:0000256" key="3">
    <source>
        <dbReference type="ARBA" id="ARBA00022723"/>
    </source>
</evidence>
<feature type="compositionally biased region" description="Polar residues" evidence="15">
    <location>
        <begin position="292"/>
        <end position="301"/>
    </location>
</feature>
<dbReference type="InterPro" id="IPR036236">
    <property type="entry name" value="Znf_C2H2_sf"/>
</dbReference>
<dbReference type="GO" id="GO:0008406">
    <property type="term" value="P:gonad development"/>
    <property type="evidence" value="ECO:0007669"/>
    <property type="project" value="UniProtKB-ARBA"/>
</dbReference>
<reference evidence="19" key="1">
    <citation type="submission" date="2025-08" db="UniProtKB">
        <authorList>
            <consortium name="RefSeq"/>
        </authorList>
    </citation>
    <scope>IDENTIFICATION</scope>
    <source>
        <tissue evidence="19">Whole body</tissue>
    </source>
</reference>
<feature type="region of interest" description="Disordered" evidence="15">
    <location>
        <begin position="118"/>
        <end position="175"/>
    </location>
</feature>
<dbReference type="Pfam" id="PF00096">
    <property type="entry name" value="zf-C2H2"/>
    <property type="match status" value="1"/>
</dbReference>
<dbReference type="GO" id="GO:0005634">
    <property type="term" value="C:nucleus"/>
    <property type="evidence" value="ECO:0007669"/>
    <property type="project" value="UniProtKB-SubCell"/>
</dbReference>
<dbReference type="Gene3D" id="3.30.160.60">
    <property type="entry name" value="Classic Zinc Finger"/>
    <property type="match status" value="2"/>
</dbReference>
<dbReference type="InterPro" id="IPR011333">
    <property type="entry name" value="SKP1/BTB/POZ_sf"/>
</dbReference>
<dbReference type="GO" id="GO:0006357">
    <property type="term" value="P:regulation of transcription by RNA polymerase II"/>
    <property type="evidence" value="ECO:0007669"/>
    <property type="project" value="TreeGrafter"/>
</dbReference>
<dbReference type="GO" id="GO:0048813">
    <property type="term" value="P:dendrite morphogenesis"/>
    <property type="evidence" value="ECO:0007669"/>
    <property type="project" value="UniProtKB-ARBA"/>
</dbReference>
<dbReference type="GO" id="GO:0007464">
    <property type="term" value="P:R3/R4 cell fate commitment"/>
    <property type="evidence" value="ECO:0007669"/>
    <property type="project" value="UniProtKB-ARBA"/>
</dbReference>
<feature type="domain" description="C2H2-type" evidence="17">
    <location>
        <begin position="370"/>
        <end position="397"/>
    </location>
</feature>
<dbReference type="Pfam" id="PF00651">
    <property type="entry name" value="BTB"/>
    <property type="match status" value="1"/>
</dbReference>
<dbReference type="GO" id="GO:0045476">
    <property type="term" value="P:nurse cell apoptotic process"/>
    <property type="evidence" value="ECO:0007669"/>
    <property type="project" value="UniProtKB-ARBA"/>
</dbReference>
<dbReference type="GO" id="GO:0035167">
    <property type="term" value="P:larval lymph gland hemopoiesis"/>
    <property type="evidence" value="ECO:0007669"/>
    <property type="project" value="UniProtKB-ARBA"/>
</dbReference>
<evidence type="ECO:0000256" key="13">
    <source>
        <dbReference type="ARBA" id="ARBA00037382"/>
    </source>
</evidence>
<dbReference type="PROSITE" id="PS50157">
    <property type="entry name" value="ZINC_FINGER_C2H2_2"/>
    <property type="match status" value="2"/>
</dbReference>
<feature type="domain" description="C2H2-type" evidence="17">
    <location>
        <begin position="400"/>
        <end position="427"/>
    </location>
</feature>
<dbReference type="InterPro" id="IPR013087">
    <property type="entry name" value="Znf_C2H2_type"/>
</dbReference>
<dbReference type="SUPFAM" id="SSF57667">
    <property type="entry name" value="beta-beta-alpha zinc fingers"/>
    <property type="match status" value="1"/>
</dbReference>
<dbReference type="Proteomes" id="UP000694846">
    <property type="component" value="Unplaced"/>
</dbReference>
<evidence type="ECO:0000256" key="2">
    <source>
        <dbReference type="ARBA" id="ARBA00022473"/>
    </source>
</evidence>
<keyword evidence="4" id="KW-0677">Repeat</keyword>
<keyword evidence="6" id="KW-0221">Differentiation</keyword>
<keyword evidence="7" id="KW-0862">Zinc</keyword>
<evidence type="ECO:0000256" key="15">
    <source>
        <dbReference type="SAM" id="MobiDB-lite"/>
    </source>
</evidence>
<evidence type="ECO:0000256" key="12">
    <source>
        <dbReference type="ARBA" id="ARBA00023242"/>
    </source>
</evidence>
<comment type="subcellular location">
    <subcellularLocation>
        <location evidence="1">Nucleus</location>
    </subcellularLocation>
</comment>
<dbReference type="GO" id="GO:0008270">
    <property type="term" value="F:zinc ion binding"/>
    <property type="evidence" value="ECO:0007669"/>
    <property type="project" value="UniProtKB-KW"/>
</dbReference>
<evidence type="ECO:0000259" key="17">
    <source>
        <dbReference type="PROSITE" id="PS50157"/>
    </source>
</evidence>
<feature type="domain" description="BTB" evidence="16">
    <location>
        <begin position="36"/>
        <end position="101"/>
    </location>
</feature>
<dbReference type="FunFam" id="3.30.710.10:FF:000155">
    <property type="entry name" value="Longitudinals lacking protein, isoforms F/I/K/T"/>
    <property type="match status" value="1"/>
</dbReference>
<keyword evidence="9" id="KW-0805">Transcription regulation</keyword>
<accession>A0A8B8G8Q3</accession>
<dbReference type="OrthoDB" id="407106at2759"/>
<dbReference type="RefSeq" id="XP_025419202.1">
    <property type="nucleotide sequence ID" value="XM_025563417.1"/>
</dbReference>
<evidence type="ECO:0000313" key="19">
    <source>
        <dbReference type="RefSeq" id="XP_025419202.1"/>
    </source>
</evidence>
<feature type="region of interest" description="Disordered" evidence="15">
    <location>
        <begin position="279"/>
        <end position="301"/>
    </location>
</feature>
<keyword evidence="3" id="KW-0479">Metal-binding</keyword>
<evidence type="ECO:0000256" key="9">
    <source>
        <dbReference type="ARBA" id="ARBA00023015"/>
    </source>
</evidence>
<keyword evidence="8" id="KW-0524">Neurogenesis</keyword>